<organism evidence="1 3">
    <name type="scientific">Methanosphaera cuniculi</name>
    <dbReference type="NCBI Taxonomy" id="1077256"/>
    <lineage>
        <taxon>Archaea</taxon>
        <taxon>Methanobacteriati</taxon>
        <taxon>Methanobacteriota</taxon>
        <taxon>Methanomada group</taxon>
        <taxon>Methanobacteria</taxon>
        <taxon>Methanobacteriales</taxon>
        <taxon>Methanobacteriaceae</taxon>
        <taxon>Methanosphaera</taxon>
    </lineage>
</organism>
<evidence type="ECO:0000313" key="2">
    <source>
        <dbReference type="EMBL" id="PWL08404.1"/>
    </source>
</evidence>
<reference evidence="1 3" key="2">
    <citation type="journal article" date="2017" name="BMC Genomics">
        <title>Genomic analysis of methanogenic archaea reveals a shift towards energy conservation.</title>
        <authorList>
            <person name="Gilmore S.P."/>
            <person name="Henske J.K."/>
            <person name="Sexton J.A."/>
            <person name="Solomon K.V."/>
            <person name="Seppala S."/>
            <person name="Yoo J.I."/>
            <person name="Huyett L.M."/>
            <person name="Pressman A."/>
            <person name="Cogan J.Z."/>
            <person name="Kivenson V."/>
            <person name="Peng X."/>
            <person name="Tan Y."/>
            <person name="Valentine D.L."/>
            <person name="O'Malley M.A."/>
        </authorList>
    </citation>
    <scope>NUCLEOTIDE SEQUENCE [LARGE SCALE GENOMIC DNA]</scope>
    <source>
        <strain evidence="1 3">1R-7</strain>
    </source>
</reference>
<name>A0A2A2HFT6_9EURY</name>
<reference evidence="2 4" key="1">
    <citation type="submission" date="2016-04" db="EMBL/GenBank/DDBJ databases">
        <title>Genome sequence of Methanosphaera cuniculi DSM 4103.</title>
        <authorList>
            <person name="Poehlein A."/>
            <person name="Seedorf H."/>
            <person name="Daniel R."/>
        </authorList>
    </citation>
    <scope>NUCLEOTIDE SEQUENCE [LARGE SCALE GENOMIC DNA]</scope>
    <source>
        <strain evidence="2 4">DSM 4103</strain>
    </source>
</reference>
<evidence type="ECO:0000313" key="1">
    <source>
        <dbReference type="EMBL" id="PAV08309.1"/>
    </source>
</evidence>
<dbReference type="OrthoDB" id="77597at2157"/>
<comment type="caution">
    <text evidence="1">The sequence shown here is derived from an EMBL/GenBank/DDBJ whole genome shotgun (WGS) entry which is preliminary data.</text>
</comment>
<accession>A0A2A2HFT6</accession>
<proteinExistence type="predicted"/>
<evidence type="ECO:0008006" key="5">
    <source>
        <dbReference type="Google" id="ProtNLM"/>
    </source>
</evidence>
<sequence length="111" mass="13280">MNTIVAIDIYPNESEKNVKEFLSKSTQNQKRISITTDLKIEYRIPINQLRFKHQFCKFHTKQKLNKDIHNYLTQEKVSKKEKKEIIKIKEDIFKILDCNNSNIAKQKLDKL</sequence>
<protein>
    <recommendedName>
        <fullName evidence="5">Transposase IS66 family protein</fullName>
    </recommendedName>
</protein>
<evidence type="ECO:0000313" key="4">
    <source>
        <dbReference type="Proteomes" id="UP000246004"/>
    </source>
</evidence>
<gene>
    <name evidence="1" type="ORF">ASJ82_03745</name>
    <name evidence="2" type="ORF">MSCUN_08430</name>
</gene>
<dbReference type="EMBL" id="LWMS01000020">
    <property type="protein sequence ID" value="PWL08404.1"/>
    <property type="molecule type" value="Genomic_DNA"/>
</dbReference>
<dbReference type="Proteomes" id="UP000246004">
    <property type="component" value="Unassembled WGS sequence"/>
</dbReference>
<keyword evidence="3" id="KW-1185">Reference proteome</keyword>
<dbReference type="EMBL" id="LMVN01000001">
    <property type="protein sequence ID" value="PAV08309.1"/>
    <property type="molecule type" value="Genomic_DNA"/>
</dbReference>
<evidence type="ECO:0000313" key="3">
    <source>
        <dbReference type="Proteomes" id="UP000217528"/>
    </source>
</evidence>
<dbReference type="Proteomes" id="UP000217528">
    <property type="component" value="Unassembled WGS sequence"/>
</dbReference>
<dbReference type="AlphaFoldDB" id="A0A2A2HFT6"/>
<dbReference type="RefSeq" id="WP_095607964.1">
    <property type="nucleotide sequence ID" value="NZ_LMVN01000001.1"/>
</dbReference>